<reference evidence="6 7" key="1">
    <citation type="submission" date="2019-04" db="EMBL/GenBank/DDBJ databases">
        <title>Genome sequence of strain shin9-1.</title>
        <authorList>
            <person name="Gao J."/>
            <person name="Sun J."/>
        </authorList>
    </citation>
    <scope>NUCLEOTIDE SEQUENCE [LARGE SCALE GENOMIC DNA]</scope>
    <source>
        <strain evidence="7">shin9-1</strain>
    </source>
</reference>
<evidence type="ECO:0000313" key="7">
    <source>
        <dbReference type="Proteomes" id="UP000308828"/>
    </source>
</evidence>
<dbReference type="SUPFAM" id="SSF56655">
    <property type="entry name" value="Carbohydrate phosphatase"/>
    <property type="match status" value="1"/>
</dbReference>
<dbReference type="PRINTS" id="PR00377">
    <property type="entry name" value="IMPHPHTASES"/>
</dbReference>
<dbReference type="GO" id="GO:0006020">
    <property type="term" value="P:inositol metabolic process"/>
    <property type="evidence" value="ECO:0007669"/>
    <property type="project" value="TreeGrafter"/>
</dbReference>
<feature type="binding site" evidence="4">
    <location>
        <position position="92"/>
    </location>
    <ligand>
        <name>Mg(2+)</name>
        <dbReference type="ChEBI" id="CHEBI:18420"/>
        <label>1</label>
        <note>catalytic</note>
    </ligand>
</feature>
<comment type="similarity">
    <text evidence="3 5">Belongs to the inositol monophosphatase superfamily.</text>
</comment>
<gene>
    <name evidence="6" type="ORF">FAA97_19555</name>
</gene>
<dbReference type="PANTHER" id="PTHR20854:SF4">
    <property type="entry name" value="INOSITOL-1-MONOPHOSPHATASE-RELATED"/>
    <property type="match status" value="1"/>
</dbReference>
<dbReference type="EMBL" id="STGV01000008">
    <property type="protein sequence ID" value="THV20241.1"/>
    <property type="molecule type" value="Genomic_DNA"/>
</dbReference>
<name>A0A4S8NU93_9HYPH</name>
<dbReference type="PANTHER" id="PTHR20854">
    <property type="entry name" value="INOSITOL MONOPHOSPHATASE"/>
    <property type="match status" value="1"/>
</dbReference>
<dbReference type="Proteomes" id="UP000308828">
    <property type="component" value="Unassembled WGS sequence"/>
</dbReference>
<feature type="binding site" evidence="4">
    <location>
        <position position="72"/>
    </location>
    <ligand>
        <name>Mg(2+)</name>
        <dbReference type="ChEBI" id="CHEBI:18420"/>
        <label>1</label>
        <note>catalytic</note>
    </ligand>
</feature>
<evidence type="ECO:0000256" key="3">
    <source>
        <dbReference type="ARBA" id="ARBA00009759"/>
    </source>
</evidence>
<comment type="caution">
    <text evidence="6">The sequence shown here is derived from an EMBL/GenBank/DDBJ whole genome shotgun (WGS) entry which is preliminary data.</text>
</comment>
<comment type="cofactor">
    <cofactor evidence="2 4 5">
        <name>Mg(2+)</name>
        <dbReference type="ChEBI" id="CHEBI:18420"/>
    </cofactor>
</comment>
<evidence type="ECO:0000313" key="6">
    <source>
        <dbReference type="EMBL" id="THV20241.1"/>
    </source>
</evidence>
<dbReference type="EC" id="3.1.3.25" evidence="5"/>
<accession>A0A4S8NU93</accession>
<keyword evidence="4 5" id="KW-0479">Metal-binding</keyword>
<feature type="binding site" evidence="4">
    <location>
        <position position="89"/>
    </location>
    <ligand>
        <name>Mg(2+)</name>
        <dbReference type="ChEBI" id="CHEBI:18420"/>
        <label>1</label>
        <note>catalytic</note>
    </ligand>
</feature>
<dbReference type="InterPro" id="IPR033942">
    <property type="entry name" value="IMPase"/>
</dbReference>
<dbReference type="RefSeq" id="WP_136600257.1">
    <property type="nucleotide sequence ID" value="NZ_STGV01000008.1"/>
</dbReference>
<proteinExistence type="inferred from homology"/>
<dbReference type="Gene3D" id="3.40.190.80">
    <property type="match status" value="1"/>
</dbReference>
<keyword evidence="7" id="KW-1185">Reference proteome</keyword>
<dbReference type="GO" id="GO:0046872">
    <property type="term" value="F:metal ion binding"/>
    <property type="evidence" value="ECO:0007669"/>
    <property type="project" value="UniProtKB-KW"/>
</dbReference>
<dbReference type="AlphaFoldDB" id="A0A4S8NU93"/>
<dbReference type="CDD" id="cd01639">
    <property type="entry name" value="IMPase"/>
    <property type="match status" value="1"/>
</dbReference>
<protein>
    <recommendedName>
        <fullName evidence="5">Inositol-1-monophosphatase</fullName>
        <ecNumber evidence="5">3.1.3.25</ecNumber>
    </recommendedName>
</protein>
<keyword evidence="5" id="KW-0378">Hydrolase</keyword>
<evidence type="ECO:0000256" key="5">
    <source>
        <dbReference type="RuleBase" id="RU364068"/>
    </source>
</evidence>
<comment type="catalytic activity">
    <reaction evidence="1 5">
        <text>a myo-inositol phosphate + H2O = myo-inositol + phosphate</text>
        <dbReference type="Rhea" id="RHEA:24056"/>
        <dbReference type="ChEBI" id="CHEBI:15377"/>
        <dbReference type="ChEBI" id="CHEBI:17268"/>
        <dbReference type="ChEBI" id="CHEBI:43474"/>
        <dbReference type="ChEBI" id="CHEBI:84139"/>
        <dbReference type="EC" id="3.1.3.25"/>
    </reaction>
</comment>
<evidence type="ECO:0000256" key="2">
    <source>
        <dbReference type="ARBA" id="ARBA00001946"/>
    </source>
</evidence>
<evidence type="ECO:0000256" key="4">
    <source>
        <dbReference type="PIRSR" id="PIRSR600760-2"/>
    </source>
</evidence>
<dbReference type="GO" id="GO:0008934">
    <property type="term" value="F:inositol monophosphate 1-phosphatase activity"/>
    <property type="evidence" value="ECO:0007669"/>
    <property type="project" value="InterPro"/>
</dbReference>
<dbReference type="GO" id="GO:0007165">
    <property type="term" value="P:signal transduction"/>
    <property type="evidence" value="ECO:0007669"/>
    <property type="project" value="TreeGrafter"/>
</dbReference>
<dbReference type="Gene3D" id="3.30.540.10">
    <property type="entry name" value="Fructose-1,6-Bisphosphatase, subunit A, domain 1"/>
    <property type="match status" value="1"/>
</dbReference>
<dbReference type="InterPro" id="IPR000760">
    <property type="entry name" value="Inositol_monophosphatase-like"/>
</dbReference>
<dbReference type="Pfam" id="PF00459">
    <property type="entry name" value="Inositol_P"/>
    <property type="match status" value="1"/>
</dbReference>
<feature type="binding site" evidence="4">
    <location>
        <position position="215"/>
    </location>
    <ligand>
        <name>Mg(2+)</name>
        <dbReference type="ChEBI" id="CHEBI:18420"/>
        <label>1</label>
        <note>catalytic</note>
    </ligand>
</feature>
<dbReference type="OrthoDB" id="9785695at2"/>
<organism evidence="6 7">
    <name type="scientific">Peteryoungia ipomoeae</name>
    <dbReference type="NCBI Taxonomy" id="1210932"/>
    <lineage>
        <taxon>Bacteria</taxon>
        <taxon>Pseudomonadati</taxon>
        <taxon>Pseudomonadota</taxon>
        <taxon>Alphaproteobacteria</taxon>
        <taxon>Hyphomicrobiales</taxon>
        <taxon>Rhizobiaceae</taxon>
        <taxon>Peteryoungia</taxon>
    </lineage>
</organism>
<keyword evidence="4 5" id="KW-0460">Magnesium</keyword>
<evidence type="ECO:0000256" key="1">
    <source>
        <dbReference type="ARBA" id="ARBA00001033"/>
    </source>
</evidence>
<feature type="binding site" evidence="4">
    <location>
        <position position="91"/>
    </location>
    <ligand>
        <name>Mg(2+)</name>
        <dbReference type="ChEBI" id="CHEBI:18420"/>
        <label>1</label>
        <note>catalytic</note>
    </ligand>
</feature>
<sequence length="272" mass="29511">MSEINIRAVLDDMIEAARLAGTLTLDYFHRRGSLKIGIKGPGDFVSEADEQSELLIRRHLLSRYPDWSLSGEEFPPVDGADRTYRFLLDPIDGTTNFLAGMDYTITIALRRGTETVCGLVFNPVRNEMFTAIAGAGAYLDGRRLALSDGGDVGQMVVGTGLPLPSLSLYPGAYQRLDAIRQEIGAVRVIGSAANCCAYVAAGRFTGYFEQTGFIDTAAGILLVQEAGGLVSDWWGRGPEHYERSGVLIVANPSTHAFLLRHLSQVPIPDSSR</sequence>